<dbReference type="EMBL" id="FNCN01000047">
    <property type="protein sequence ID" value="SDI38177.1"/>
    <property type="molecule type" value="Genomic_DNA"/>
</dbReference>
<name>A0A1G8K480_9ACTN</name>
<reference evidence="1 2" key="1">
    <citation type="submission" date="2016-10" db="EMBL/GenBank/DDBJ databases">
        <authorList>
            <person name="de Groot N.N."/>
        </authorList>
    </citation>
    <scope>NUCLEOTIDE SEQUENCE [LARGE SCALE GENOMIC DNA]</scope>
    <source>
        <strain evidence="1 2">CPCC 201354</strain>
    </source>
</reference>
<organism evidence="1 2">
    <name type="scientific">Sinosporangium album</name>
    <dbReference type="NCBI Taxonomy" id="504805"/>
    <lineage>
        <taxon>Bacteria</taxon>
        <taxon>Bacillati</taxon>
        <taxon>Actinomycetota</taxon>
        <taxon>Actinomycetes</taxon>
        <taxon>Streptosporangiales</taxon>
        <taxon>Streptosporangiaceae</taxon>
        <taxon>Sinosporangium</taxon>
    </lineage>
</organism>
<gene>
    <name evidence="1" type="ORF">SAMN05421505_14723</name>
</gene>
<evidence type="ECO:0000313" key="1">
    <source>
        <dbReference type="EMBL" id="SDI38177.1"/>
    </source>
</evidence>
<accession>A0A1G8K480</accession>
<protein>
    <submittedName>
        <fullName evidence="1">Uncharacterized protein</fullName>
    </submittedName>
</protein>
<proteinExistence type="predicted"/>
<evidence type="ECO:0000313" key="2">
    <source>
        <dbReference type="Proteomes" id="UP000198923"/>
    </source>
</evidence>
<dbReference type="AlphaFoldDB" id="A0A1G8K480"/>
<dbReference type="Proteomes" id="UP000198923">
    <property type="component" value="Unassembled WGS sequence"/>
</dbReference>
<keyword evidence="2" id="KW-1185">Reference proteome</keyword>
<sequence>MAQHLWQQRIQFDQKGMTLFDDEGRERREVLLLQMQLLLVVAQSWITWVQNAGGLG</sequence>